<evidence type="ECO:0000313" key="8">
    <source>
        <dbReference type="Proteomes" id="UP000494269"/>
    </source>
</evidence>
<evidence type="ECO:0000313" key="7">
    <source>
        <dbReference type="EMBL" id="CAB3716393.1"/>
    </source>
</evidence>
<dbReference type="SUPFAM" id="SSF54975">
    <property type="entry name" value="Acylphosphatase/BLUF domain-like"/>
    <property type="match status" value="1"/>
</dbReference>
<dbReference type="PRINTS" id="PR00112">
    <property type="entry name" value="ACYLPHPHTASE"/>
</dbReference>
<evidence type="ECO:0000259" key="6">
    <source>
        <dbReference type="PROSITE" id="PS51160"/>
    </source>
</evidence>
<dbReference type="PROSITE" id="PS00151">
    <property type="entry name" value="ACYLPHOSPHATASE_2"/>
    <property type="match status" value="1"/>
</dbReference>
<dbReference type="InterPro" id="IPR017968">
    <property type="entry name" value="Acylphosphatase_CS"/>
</dbReference>
<dbReference type="GO" id="GO:0003998">
    <property type="term" value="F:acylphosphatase activity"/>
    <property type="evidence" value="ECO:0007669"/>
    <property type="project" value="UniProtKB-EC"/>
</dbReference>
<comment type="catalytic activity">
    <reaction evidence="3 4">
        <text>an acyl phosphate + H2O = a carboxylate + phosphate + H(+)</text>
        <dbReference type="Rhea" id="RHEA:14965"/>
        <dbReference type="ChEBI" id="CHEBI:15377"/>
        <dbReference type="ChEBI" id="CHEBI:15378"/>
        <dbReference type="ChEBI" id="CHEBI:29067"/>
        <dbReference type="ChEBI" id="CHEBI:43474"/>
        <dbReference type="ChEBI" id="CHEBI:59918"/>
        <dbReference type="EC" id="3.6.1.7"/>
    </reaction>
</comment>
<keyword evidence="8" id="KW-1185">Reference proteome</keyword>
<evidence type="ECO:0000256" key="4">
    <source>
        <dbReference type="PROSITE-ProRule" id="PRU00520"/>
    </source>
</evidence>
<gene>
    <name evidence="7" type="primary">acyP</name>
    <name evidence="7" type="ORF">LMG3441_03474</name>
</gene>
<dbReference type="EMBL" id="CADIJQ010000005">
    <property type="protein sequence ID" value="CAB3716393.1"/>
    <property type="molecule type" value="Genomic_DNA"/>
</dbReference>
<feature type="active site" evidence="4">
    <location>
        <position position="31"/>
    </location>
</feature>
<dbReference type="EC" id="3.6.1.7" evidence="2 4"/>
<dbReference type="PANTHER" id="PTHR47268">
    <property type="entry name" value="ACYLPHOSPHATASE"/>
    <property type="match status" value="1"/>
</dbReference>
<dbReference type="NCBIfam" id="NF010998">
    <property type="entry name" value="PRK14424.1"/>
    <property type="match status" value="1"/>
</dbReference>
<feature type="domain" description="Acylphosphatase-like" evidence="6">
    <location>
        <begin position="16"/>
        <end position="102"/>
    </location>
</feature>
<dbReference type="Proteomes" id="UP000494269">
    <property type="component" value="Unassembled WGS sequence"/>
</dbReference>
<accession>A0A6S7A6U9</accession>
<evidence type="ECO:0000256" key="5">
    <source>
        <dbReference type="RuleBase" id="RU004168"/>
    </source>
</evidence>
<evidence type="ECO:0000256" key="1">
    <source>
        <dbReference type="ARBA" id="ARBA00005614"/>
    </source>
</evidence>
<name>A0A6S7A6U9_9BURK</name>
<feature type="active site" evidence="4">
    <location>
        <position position="49"/>
    </location>
</feature>
<sequence>MQDPQQAPQSDTHFETVLVSISGTVQGVGYRHATVRRAHMLGVTGWVQNLLDGTVEALVQGTPDQVDHMLEWLRRGPPGASVTEITTRREYTDKRYIRFEQV</sequence>
<dbReference type="AlphaFoldDB" id="A0A6S7A6U9"/>
<dbReference type="InterPro" id="IPR001792">
    <property type="entry name" value="Acylphosphatase-like_dom"/>
</dbReference>
<proteinExistence type="inferred from homology"/>
<keyword evidence="4 7" id="KW-0378">Hydrolase</keyword>
<organism evidence="7 8">
    <name type="scientific">Achromobacter kerstersii</name>
    <dbReference type="NCBI Taxonomy" id="1353890"/>
    <lineage>
        <taxon>Bacteria</taxon>
        <taxon>Pseudomonadati</taxon>
        <taxon>Pseudomonadota</taxon>
        <taxon>Betaproteobacteria</taxon>
        <taxon>Burkholderiales</taxon>
        <taxon>Alcaligenaceae</taxon>
        <taxon>Achromobacter</taxon>
    </lineage>
</organism>
<protein>
    <recommendedName>
        <fullName evidence="2 4">acylphosphatase</fullName>
        <ecNumber evidence="2 4">3.6.1.7</ecNumber>
    </recommendedName>
</protein>
<dbReference type="RefSeq" id="WP_054420910.1">
    <property type="nucleotide sequence ID" value="NZ_CADIJQ010000005.1"/>
</dbReference>
<reference evidence="7 8" key="1">
    <citation type="submission" date="2020-04" db="EMBL/GenBank/DDBJ databases">
        <authorList>
            <person name="De Canck E."/>
        </authorList>
    </citation>
    <scope>NUCLEOTIDE SEQUENCE [LARGE SCALE GENOMIC DNA]</scope>
    <source>
        <strain evidence="7 8">LMG 3441</strain>
    </source>
</reference>
<dbReference type="PANTHER" id="PTHR47268:SF4">
    <property type="entry name" value="ACYLPHOSPHATASE"/>
    <property type="match status" value="1"/>
</dbReference>
<dbReference type="PROSITE" id="PS51160">
    <property type="entry name" value="ACYLPHOSPHATASE_3"/>
    <property type="match status" value="1"/>
</dbReference>
<dbReference type="InterPro" id="IPR020456">
    <property type="entry name" value="Acylphosphatase"/>
</dbReference>
<dbReference type="Gene3D" id="3.30.70.100">
    <property type="match status" value="1"/>
</dbReference>
<comment type="similarity">
    <text evidence="1 5">Belongs to the acylphosphatase family.</text>
</comment>
<evidence type="ECO:0000256" key="2">
    <source>
        <dbReference type="ARBA" id="ARBA00012150"/>
    </source>
</evidence>
<dbReference type="Pfam" id="PF00708">
    <property type="entry name" value="Acylphosphatase"/>
    <property type="match status" value="1"/>
</dbReference>
<evidence type="ECO:0000256" key="3">
    <source>
        <dbReference type="ARBA" id="ARBA00047645"/>
    </source>
</evidence>
<dbReference type="InterPro" id="IPR036046">
    <property type="entry name" value="Acylphosphatase-like_dom_sf"/>
</dbReference>